<protein>
    <recommendedName>
        <fullName evidence="4">Tetratricopeptide repeat protein</fullName>
    </recommendedName>
</protein>
<comment type="caution">
    <text evidence="2">The sequence shown here is derived from an EMBL/GenBank/DDBJ whole genome shotgun (WGS) entry which is preliminary data.</text>
</comment>
<evidence type="ECO:0000313" key="2">
    <source>
        <dbReference type="EMBL" id="MFC0679559.1"/>
    </source>
</evidence>
<sequence>MKRSLLALCLLSPTALACDTSHLPLSGVVTVETCHVPDSPDCVYSGRALHEYLDAIPDTDALFSVGLHSSPWRMYDGEMRILTAEDLADAIRPKLREKKWEAVELIGSWTGISPAPGVPSLADRVSNALDGFPVRGEDGFLWLAQDGTRRTTHQALTMFEGGGAYLIPKGSEVLAPLAAGWPAFVEDRISEDDAELLMRAAAGWDVFFLCPEKALAGFERAAAKGSAIGAYNAALMRLERSAEGDRAAALALLERGAALSDAKSKARLEAERLRGK</sequence>
<dbReference type="Proteomes" id="UP001589896">
    <property type="component" value="Unassembled WGS sequence"/>
</dbReference>
<name>A0ABV6RRE7_9GAMM</name>
<feature type="chain" id="PRO_5045887575" description="Tetratricopeptide repeat protein" evidence="1">
    <location>
        <begin position="18"/>
        <end position="276"/>
    </location>
</feature>
<feature type="signal peptide" evidence="1">
    <location>
        <begin position="1"/>
        <end position="17"/>
    </location>
</feature>
<evidence type="ECO:0008006" key="4">
    <source>
        <dbReference type="Google" id="ProtNLM"/>
    </source>
</evidence>
<organism evidence="2 3">
    <name type="scientific">Lysobacter korlensis</name>
    <dbReference type="NCBI Taxonomy" id="553636"/>
    <lineage>
        <taxon>Bacteria</taxon>
        <taxon>Pseudomonadati</taxon>
        <taxon>Pseudomonadota</taxon>
        <taxon>Gammaproteobacteria</taxon>
        <taxon>Lysobacterales</taxon>
        <taxon>Lysobacteraceae</taxon>
        <taxon>Lysobacter</taxon>
    </lineage>
</organism>
<keyword evidence="1" id="KW-0732">Signal</keyword>
<proteinExistence type="predicted"/>
<keyword evidence="3" id="KW-1185">Reference proteome</keyword>
<reference evidence="2 3" key="1">
    <citation type="submission" date="2024-09" db="EMBL/GenBank/DDBJ databases">
        <authorList>
            <person name="Sun Q."/>
            <person name="Mori K."/>
        </authorList>
    </citation>
    <scope>NUCLEOTIDE SEQUENCE [LARGE SCALE GENOMIC DNA]</scope>
    <source>
        <strain evidence="2 3">KCTC 23076</strain>
    </source>
</reference>
<evidence type="ECO:0000256" key="1">
    <source>
        <dbReference type="SAM" id="SignalP"/>
    </source>
</evidence>
<dbReference type="RefSeq" id="WP_386670461.1">
    <property type="nucleotide sequence ID" value="NZ_JBHLTG010000004.1"/>
</dbReference>
<gene>
    <name evidence="2" type="ORF">ACFFGH_17115</name>
</gene>
<dbReference type="PROSITE" id="PS51257">
    <property type="entry name" value="PROKAR_LIPOPROTEIN"/>
    <property type="match status" value="1"/>
</dbReference>
<evidence type="ECO:0000313" key="3">
    <source>
        <dbReference type="Proteomes" id="UP001589896"/>
    </source>
</evidence>
<accession>A0ABV6RRE7</accession>
<dbReference type="EMBL" id="JBHLTG010000004">
    <property type="protein sequence ID" value="MFC0679559.1"/>
    <property type="molecule type" value="Genomic_DNA"/>
</dbReference>